<proteinExistence type="predicted"/>
<dbReference type="Gene3D" id="3.40.710.10">
    <property type="entry name" value="DD-peptidase/beta-lactamase superfamily"/>
    <property type="match status" value="1"/>
</dbReference>
<protein>
    <submittedName>
        <fullName evidence="2">Class A beta-lactamase-related serine hydrolase</fullName>
    </submittedName>
</protein>
<evidence type="ECO:0000313" key="2">
    <source>
        <dbReference type="EMBL" id="TDD59099.1"/>
    </source>
</evidence>
<accession>A0A4R4ZN08</accession>
<dbReference type="GO" id="GO:0016787">
    <property type="term" value="F:hydrolase activity"/>
    <property type="evidence" value="ECO:0007669"/>
    <property type="project" value="UniProtKB-KW"/>
</dbReference>
<gene>
    <name evidence="2" type="ORF">E1263_16315</name>
</gene>
<dbReference type="RefSeq" id="WP_132168165.1">
    <property type="nucleotide sequence ID" value="NZ_SMKX01000040.1"/>
</dbReference>
<comment type="caution">
    <text evidence="2">The sequence shown here is derived from an EMBL/GenBank/DDBJ whole genome shotgun (WGS) entry which is preliminary data.</text>
</comment>
<name>A0A4R4ZN08_9ACTN</name>
<dbReference type="InterPro" id="IPR050491">
    <property type="entry name" value="AmpC-like"/>
</dbReference>
<dbReference type="AlphaFoldDB" id="A0A4R4ZN08"/>
<dbReference type="InterPro" id="IPR012338">
    <property type="entry name" value="Beta-lactam/transpept-like"/>
</dbReference>
<dbReference type="OrthoDB" id="9809635at2"/>
<dbReference type="PANTHER" id="PTHR46825">
    <property type="entry name" value="D-ALANYL-D-ALANINE-CARBOXYPEPTIDASE/ENDOPEPTIDASE AMPH"/>
    <property type="match status" value="1"/>
</dbReference>
<dbReference type="Proteomes" id="UP000295124">
    <property type="component" value="Unassembled WGS sequence"/>
</dbReference>
<evidence type="ECO:0000259" key="1">
    <source>
        <dbReference type="Pfam" id="PF00144"/>
    </source>
</evidence>
<dbReference type="EMBL" id="SMKX01000040">
    <property type="protein sequence ID" value="TDD59099.1"/>
    <property type="molecule type" value="Genomic_DNA"/>
</dbReference>
<sequence length="335" mass="36052">MNFTALLASAVLALAPVPQLQQLVDDGAASTAVLAVGAQSSAAGPITPDAYFRIGSVTKTFVATAVLQLVDEQRVRLDAPIERYLPGVVPGGRRITVRQVLDHTSGIYDYAHDPGWSTNRWRGSDRFQHYEPSQLLTVAFSHPPYFPPGTGWHYSNTNYILAGLLIERVTGRPYGAEIVRRIVKPLALTHTSLPGDWPGLPTPHAPGYTSVDGKLVDATLMNPSLDWAAGEMISTTADLNRFFAALFDARLTSRAALAEMRRYVPATGLFDYGLGLQRFRLPCGTTVEGHSGELLGYTTYSTHSGATHATLSYNPLPGGDASSAVIGLFTAVHCE</sequence>
<feature type="domain" description="Beta-lactamase-related" evidence="1">
    <location>
        <begin position="29"/>
        <end position="300"/>
    </location>
</feature>
<organism evidence="2 3">
    <name type="scientific">Kribbella antibiotica</name>
    <dbReference type="NCBI Taxonomy" id="190195"/>
    <lineage>
        <taxon>Bacteria</taxon>
        <taxon>Bacillati</taxon>
        <taxon>Actinomycetota</taxon>
        <taxon>Actinomycetes</taxon>
        <taxon>Propionibacteriales</taxon>
        <taxon>Kribbellaceae</taxon>
        <taxon>Kribbella</taxon>
    </lineage>
</organism>
<keyword evidence="3" id="KW-1185">Reference proteome</keyword>
<dbReference type="SUPFAM" id="SSF56601">
    <property type="entry name" value="beta-lactamase/transpeptidase-like"/>
    <property type="match status" value="1"/>
</dbReference>
<keyword evidence="2" id="KW-0378">Hydrolase</keyword>
<dbReference type="InterPro" id="IPR001466">
    <property type="entry name" value="Beta-lactam-related"/>
</dbReference>
<evidence type="ECO:0000313" key="3">
    <source>
        <dbReference type="Proteomes" id="UP000295124"/>
    </source>
</evidence>
<dbReference type="PANTHER" id="PTHR46825:SF7">
    <property type="entry name" value="D-ALANYL-D-ALANINE CARBOXYPEPTIDASE"/>
    <property type="match status" value="1"/>
</dbReference>
<reference evidence="2 3" key="1">
    <citation type="submission" date="2019-03" db="EMBL/GenBank/DDBJ databases">
        <title>Draft genome sequences of novel Actinobacteria.</title>
        <authorList>
            <person name="Sahin N."/>
            <person name="Ay H."/>
            <person name="Saygin H."/>
        </authorList>
    </citation>
    <scope>NUCLEOTIDE SEQUENCE [LARGE SCALE GENOMIC DNA]</scope>
    <source>
        <strain evidence="2 3">JCM 13523</strain>
    </source>
</reference>
<dbReference type="Pfam" id="PF00144">
    <property type="entry name" value="Beta-lactamase"/>
    <property type="match status" value="1"/>
</dbReference>